<dbReference type="InterPro" id="IPR038475">
    <property type="entry name" value="RecG_C_sf"/>
</dbReference>
<gene>
    <name evidence="3" type="ORF">CSING_10325</name>
</gene>
<dbReference type="KEGG" id="csx:CSING_10325"/>
<dbReference type="InterPro" id="IPR038461">
    <property type="entry name" value="Schlafen_AlbA_2_dom_sf"/>
</dbReference>
<sequence length="463" mass="51781">MSVQRNFHEEPQLLLSVPEDQWFDRKSFRIKPKDLAKTIVGMANAEGGVVAVGITDRGFDGRPTAGQGNDLRQTALDHTDPTVRVRIETLDIDGDIEVYLFHVLPSERVHYLKSGECYLRVGDESRHLKADDILELRYTKGEQQYDATVLAQARPEDLDMSLVEEYADTIGSASGVDSLRARNLIDRQGRPRAAALLLFGKNPQEFFPNAHIRVLRFAENERLPGRQQQLMEDCRFDGPVPEQIRAAQEVIGRMLPTVRRLSGAGLFEEENLIPHDVWLEGLVNAVVHRSYSMSGDHIRFEVYPNRIEISSPGRFPGLVDPAKPESIARFARNPLIARVTAELRIGQELGEGIRRMFAGMRRVGFADPSYVQTSGSVVLTLKAIQRLNEHVLKDLPRHAEGALAALETSARPMSTGEVAEALGVSIPSVRRALQVMRDKGFVKWRGNGPRDPRAVWFVEGPFG</sequence>
<dbReference type="HOGENOM" id="CLU_024970_3_1_11"/>
<evidence type="ECO:0000259" key="2">
    <source>
        <dbReference type="Pfam" id="PF09339"/>
    </source>
</evidence>
<dbReference type="PANTHER" id="PTHR30595:SF6">
    <property type="entry name" value="SCHLAFEN ALBA-2 DOMAIN-CONTAINING PROTEIN"/>
    <property type="match status" value="1"/>
</dbReference>
<dbReference type="PANTHER" id="PTHR30595">
    <property type="entry name" value="GLPR-RELATED TRANSCRIPTIONAL REPRESSOR"/>
    <property type="match status" value="1"/>
</dbReference>
<dbReference type="STRING" id="161899.CSING_10325"/>
<dbReference type="InterPro" id="IPR007421">
    <property type="entry name" value="Schlafen_AlbA_2_dom"/>
</dbReference>
<dbReference type="GO" id="GO:0003678">
    <property type="term" value="F:DNA helicase activity"/>
    <property type="evidence" value="ECO:0007669"/>
    <property type="project" value="UniProtKB-EC"/>
</dbReference>
<evidence type="ECO:0000259" key="1">
    <source>
        <dbReference type="Pfam" id="PF04326"/>
    </source>
</evidence>
<dbReference type="OrthoDB" id="9805115at2"/>
<dbReference type="EC" id="3.6.4.12" evidence="3"/>
<dbReference type="Gene3D" id="3.30.950.30">
    <property type="entry name" value="Schlafen, AAA domain"/>
    <property type="match status" value="1"/>
</dbReference>
<dbReference type="InterPro" id="IPR036388">
    <property type="entry name" value="WH-like_DNA-bd_sf"/>
</dbReference>
<dbReference type="InterPro" id="IPR036390">
    <property type="entry name" value="WH_DNA-bd_sf"/>
</dbReference>
<feature type="domain" description="Schlafen AlbA-2" evidence="1">
    <location>
        <begin position="19"/>
        <end position="128"/>
    </location>
</feature>
<protein>
    <submittedName>
        <fullName evidence="3">Putative transcriptional regulator with HTH domain</fullName>
        <ecNumber evidence="3">3.6.4.12</ecNumber>
    </submittedName>
</protein>
<dbReference type="GO" id="GO:0003677">
    <property type="term" value="F:DNA binding"/>
    <property type="evidence" value="ECO:0007669"/>
    <property type="project" value="InterPro"/>
</dbReference>
<dbReference type="SUPFAM" id="SSF46785">
    <property type="entry name" value="Winged helix' DNA-binding domain"/>
    <property type="match status" value="1"/>
</dbReference>
<evidence type="ECO:0000313" key="3">
    <source>
        <dbReference type="EMBL" id="AJI79577.1"/>
    </source>
</evidence>
<dbReference type="Pfam" id="PF13749">
    <property type="entry name" value="HATPase_c_4"/>
    <property type="match status" value="1"/>
</dbReference>
<dbReference type="Pfam" id="PF09339">
    <property type="entry name" value="HTH_IclR"/>
    <property type="match status" value="1"/>
</dbReference>
<proteinExistence type="predicted"/>
<dbReference type="InterPro" id="IPR011991">
    <property type="entry name" value="ArsR-like_HTH"/>
</dbReference>
<dbReference type="GO" id="GO:0006355">
    <property type="term" value="P:regulation of DNA-templated transcription"/>
    <property type="evidence" value="ECO:0007669"/>
    <property type="project" value="InterPro"/>
</dbReference>
<organism evidence="3 4">
    <name type="scientific">Corynebacterium singulare</name>
    <dbReference type="NCBI Taxonomy" id="161899"/>
    <lineage>
        <taxon>Bacteria</taxon>
        <taxon>Bacillati</taxon>
        <taxon>Actinomycetota</taxon>
        <taxon>Actinomycetes</taxon>
        <taxon>Mycobacteriales</taxon>
        <taxon>Corynebacteriaceae</taxon>
        <taxon>Corynebacterium</taxon>
    </lineage>
</organism>
<dbReference type="Gene3D" id="1.10.10.10">
    <property type="entry name" value="Winged helix-like DNA-binding domain superfamily/Winged helix DNA-binding domain"/>
    <property type="match status" value="1"/>
</dbReference>
<dbReference type="Gene3D" id="3.30.565.60">
    <property type="match status" value="1"/>
</dbReference>
<dbReference type="GO" id="GO:0016787">
    <property type="term" value="F:hydrolase activity"/>
    <property type="evidence" value="ECO:0007669"/>
    <property type="project" value="UniProtKB-KW"/>
</dbReference>
<name>A0A0B6ESY8_9CORY</name>
<dbReference type="InterPro" id="IPR005471">
    <property type="entry name" value="Tscrpt_reg_IclR_N"/>
</dbReference>
<dbReference type="Proteomes" id="UP000031890">
    <property type="component" value="Chromosome"/>
</dbReference>
<keyword evidence="3" id="KW-0378">Hydrolase</keyword>
<evidence type="ECO:0000313" key="4">
    <source>
        <dbReference type="Proteomes" id="UP000031890"/>
    </source>
</evidence>
<dbReference type="CDD" id="cd00090">
    <property type="entry name" value="HTH_ARSR"/>
    <property type="match status" value="1"/>
</dbReference>
<reference evidence="3 4" key="1">
    <citation type="journal article" date="2015" name="Genome Announc.">
        <title>Complete Genome Sequence and Annotation of Corynebacterium singulare DSM 44357, Isolated from a Human Semen Specimen.</title>
        <authorList>
            <person name="Merten M."/>
            <person name="Brinkrolf K."/>
            <person name="Albersmeier A."/>
            <person name="Kutter Y."/>
            <person name="Ruckert C."/>
            <person name="Tauch A."/>
        </authorList>
    </citation>
    <scope>NUCLEOTIDE SEQUENCE [LARGE SCALE GENOMIC DNA]</scope>
    <source>
        <strain evidence="3">IBS B52218</strain>
    </source>
</reference>
<dbReference type="EMBL" id="CP010827">
    <property type="protein sequence ID" value="AJI79577.1"/>
    <property type="molecule type" value="Genomic_DNA"/>
</dbReference>
<accession>A0A0B6ESY8</accession>
<dbReference type="RefSeq" id="WP_042531954.1">
    <property type="nucleotide sequence ID" value="NZ_CP010827.1"/>
</dbReference>
<feature type="domain" description="HTH iclR-type" evidence="2">
    <location>
        <begin position="403"/>
        <end position="444"/>
    </location>
</feature>
<dbReference type="Pfam" id="PF04326">
    <property type="entry name" value="SLFN_AlbA_2"/>
    <property type="match status" value="1"/>
</dbReference>
<dbReference type="AlphaFoldDB" id="A0A0B6ESY8"/>